<gene>
    <name evidence="1" type="ORF">CTI12_AA367730</name>
</gene>
<dbReference type="EMBL" id="PKPP01006002">
    <property type="protein sequence ID" value="PWA58061.1"/>
    <property type="molecule type" value="Genomic_DNA"/>
</dbReference>
<evidence type="ECO:0000313" key="1">
    <source>
        <dbReference type="EMBL" id="PWA58061.1"/>
    </source>
</evidence>
<reference evidence="1 2" key="1">
    <citation type="journal article" date="2018" name="Mol. Plant">
        <title>The genome of Artemisia annua provides insight into the evolution of Asteraceae family and artemisinin biosynthesis.</title>
        <authorList>
            <person name="Shen Q."/>
            <person name="Zhang L."/>
            <person name="Liao Z."/>
            <person name="Wang S."/>
            <person name="Yan T."/>
            <person name="Shi P."/>
            <person name="Liu M."/>
            <person name="Fu X."/>
            <person name="Pan Q."/>
            <person name="Wang Y."/>
            <person name="Lv Z."/>
            <person name="Lu X."/>
            <person name="Zhang F."/>
            <person name="Jiang W."/>
            <person name="Ma Y."/>
            <person name="Chen M."/>
            <person name="Hao X."/>
            <person name="Li L."/>
            <person name="Tang Y."/>
            <person name="Lv G."/>
            <person name="Zhou Y."/>
            <person name="Sun X."/>
            <person name="Brodelius P.E."/>
            <person name="Rose J.K.C."/>
            <person name="Tang K."/>
        </authorList>
    </citation>
    <scope>NUCLEOTIDE SEQUENCE [LARGE SCALE GENOMIC DNA]</scope>
    <source>
        <strain evidence="2">cv. Huhao1</strain>
        <tissue evidence="1">Leaf</tissue>
    </source>
</reference>
<keyword evidence="2" id="KW-1185">Reference proteome</keyword>
<evidence type="ECO:0000313" key="2">
    <source>
        <dbReference type="Proteomes" id="UP000245207"/>
    </source>
</evidence>
<name>A0A2U1M9X0_ARTAN</name>
<protein>
    <submittedName>
        <fullName evidence="1">Uncharacterized protein</fullName>
    </submittedName>
</protein>
<dbReference type="AlphaFoldDB" id="A0A2U1M9X0"/>
<comment type="caution">
    <text evidence="1">The sequence shown here is derived from an EMBL/GenBank/DDBJ whole genome shotgun (WGS) entry which is preliminary data.</text>
</comment>
<dbReference type="Proteomes" id="UP000245207">
    <property type="component" value="Unassembled WGS sequence"/>
</dbReference>
<proteinExistence type="predicted"/>
<accession>A0A2U1M9X0</accession>
<sequence>MANWFAVVHSQIHNAVVGGILPAIAPVHNQIHNAVVDDILPAIAPVHSQIHNAVVDAITPEKVAAAADGVSKGATAVAVCATAVGSVLPVVAADEHSRSVDPVVIVDPWLKSPHCRAVKPI</sequence>
<organism evidence="1 2">
    <name type="scientific">Artemisia annua</name>
    <name type="common">Sweet wormwood</name>
    <dbReference type="NCBI Taxonomy" id="35608"/>
    <lineage>
        <taxon>Eukaryota</taxon>
        <taxon>Viridiplantae</taxon>
        <taxon>Streptophyta</taxon>
        <taxon>Embryophyta</taxon>
        <taxon>Tracheophyta</taxon>
        <taxon>Spermatophyta</taxon>
        <taxon>Magnoliopsida</taxon>
        <taxon>eudicotyledons</taxon>
        <taxon>Gunneridae</taxon>
        <taxon>Pentapetalae</taxon>
        <taxon>asterids</taxon>
        <taxon>campanulids</taxon>
        <taxon>Asterales</taxon>
        <taxon>Asteraceae</taxon>
        <taxon>Asteroideae</taxon>
        <taxon>Anthemideae</taxon>
        <taxon>Artemisiinae</taxon>
        <taxon>Artemisia</taxon>
    </lineage>
</organism>